<dbReference type="InterPro" id="IPR052698">
    <property type="entry name" value="MoCofactor_Util/Proc"/>
</dbReference>
<dbReference type="EMBL" id="UOEU01000717">
    <property type="protein sequence ID" value="VAW38747.1"/>
    <property type="molecule type" value="Genomic_DNA"/>
</dbReference>
<sequence length="344" mass="37104">MKEVIDDINRWLGEEQSVALATVVQTWGSAPRKAGAKMALTADGRIAGSVSGGCVEGAVFEEGVQALKINRPKLLHFGVADETAWDVGLACGGTIEVFVEPLNTAVTQFIHNLIQNDEAGAAITIIRGPKEMLGRKLSVSRAGERLGTLGDAKLDAQAIAAEATLVQPQRVQLSEEIEVFIDTVRPAPTLIIVGGVHIAIALTSYAKTLGYRTIVIDPRRAFGSDERFPHVDQLVQAWPEKAFAEVKITLETAVALLTHDPKVDDPALKIILNEKPFYIGALGSRKTHAKRLERLRGYGFGEMDYGRIHGPIGLNIGANTPEEIALAIMAEIVRAQRGDENGQH</sequence>
<dbReference type="Pfam" id="PF02625">
    <property type="entry name" value="XdhC_CoxI"/>
    <property type="match status" value="1"/>
</dbReference>
<evidence type="ECO:0000259" key="2">
    <source>
        <dbReference type="Pfam" id="PF13478"/>
    </source>
</evidence>
<name>A0A3B0VK82_9ZZZZ</name>
<gene>
    <name evidence="3" type="ORF">MNBD_CHLOROFLEXI01-3151</name>
</gene>
<dbReference type="Pfam" id="PF13478">
    <property type="entry name" value="XdhC_C"/>
    <property type="match status" value="1"/>
</dbReference>
<accession>A0A3B0VK82</accession>
<dbReference type="InterPro" id="IPR003777">
    <property type="entry name" value="XdhC_CoxI"/>
</dbReference>
<proteinExistence type="predicted"/>
<dbReference type="InterPro" id="IPR027051">
    <property type="entry name" value="XdhC_Rossmann_dom"/>
</dbReference>
<feature type="domain" description="XdhC- CoxI" evidence="1">
    <location>
        <begin position="11"/>
        <end position="78"/>
    </location>
</feature>
<dbReference type="PANTHER" id="PTHR30388:SF4">
    <property type="entry name" value="MOLYBDENUM COFACTOR INSERTION CHAPERONE PAOD"/>
    <property type="match status" value="1"/>
</dbReference>
<evidence type="ECO:0000313" key="3">
    <source>
        <dbReference type="EMBL" id="VAW38747.1"/>
    </source>
</evidence>
<organism evidence="3">
    <name type="scientific">hydrothermal vent metagenome</name>
    <dbReference type="NCBI Taxonomy" id="652676"/>
    <lineage>
        <taxon>unclassified sequences</taxon>
        <taxon>metagenomes</taxon>
        <taxon>ecological metagenomes</taxon>
    </lineage>
</organism>
<reference evidence="3" key="1">
    <citation type="submission" date="2018-06" db="EMBL/GenBank/DDBJ databases">
        <authorList>
            <person name="Zhirakovskaya E."/>
        </authorList>
    </citation>
    <scope>NUCLEOTIDE SEQUENCE</scope>
</reference>
<dbReference type="AlphaFoldDB" id="A0A3B0VK82"/>
<evidence type="ECO:0000259" key="1">
    <source>
        <dbReference type="Pfam" id="PF02625"/>
    </source>
</evidence>
<protein>
    <submittedName>
        <fullName evidence="3">Xanthine and CO dehydrogenases maturation factor, XdhC/CoxF family</fullName>
    </submittedName>
</protein>
<dbReference type="PANTHER" id="PTHR30388">
    <property type="entry name" value="ALDEHYDE OXIDOREDUCTASE MOLYBDENUM COFACTOR ASSEMBLY PROTEIN"/>
    <property type="match status" value="1"/>
</dbReference>
<dbReference type="Gene3D" id="3.40.50.720">
    <property type="entry name" value="NAD(P)-binding Rossmann-like Domain"/>
    <property type="match status" value="1"/>
</dbReference>
<feature type="domain" description="XdhC Rossmann" evidence="2">
    <location>
        <begin position="190"/>
        <end position="332"/>
    </location>
</feature>